<name>K0RX08_THAOC</name>
<evidence type="ECO:0000256" key="2">
    <source>
        <dbReference type="SAM" id="MobiDB-lite"/>
    </source>
</evidence>
<protein>
    <submittedName>
        <fullName evidence="3">Uncharacterized protein</fullName>
    </submittedName>
</protein>
<comment type="caution">
    <text evidence="3">The sequence shown here is derived from an EMBL/GenBank/DDBJ whole genome shotgun (WGS) entry which is preliminary data.</text>
</comment>
<evidence type="ECO:0000256" key="1">
    <source>
        <dbReference type="SAM" id="Coils"/>
    </source>
</evidence>
<dbReference type="EMBL" id="AGNL01037847">
    <property type="protein sequence ID" value="EJK53396.1"/>
    <property type="molecule type" value="Genomic_DNA"/>
</dbReference>
<proteinExistence type="predicted"/>
<gene>
    <name evidence="3" type="ORF">THAOC_27179</name>
</gene>
<dbReference type="Proteomes" id="UP000266841">
    <property type="component" value="Unassembled WGS sequence"/>
</dbReference>
<keyword evidence="4" id="KW-1185">Reference proteome</keyword>
<feature type="region of interest" description="Disordered" evidence="2">
    <location>
        <begin position="235"/>
        <end position="273"/>
    </location>
</feature>
<keyword evidence="1" id="KW-0175">Coiled coil</keyword>
<feature type="region of interest" description="Disordered" evidence="2">
    <location>
        <begin position="113"/>
        <end position="142"/>
    </location>
</feature>
<reference evidence="3 4" key="1">
    <citation type="journal article" date="2012" name="Genome Biol.">
        <title>Genome and low-iron response of an oceanic diatom adapted to chronic iron limitation.</title>
        <authorList>
            <person name="Lommer M."/>
            <person name="Specht M."/>
            <person name="Roy A.S."/>
            <person name="Kraemer L."/>
            <person name="Andreson R."/>
            <person name="Gutowska M.A."/>
            <person name="Wolf J."/>
            <person name="Bergner S.V."/>
            <person name="Schilhabel M.B."/>
            <person name="Klostermeier U.C."/>
            <person name="Beiko R.G."/>
            <person name="Rosenstiel P."/>
            <person name="Hippler M."/>
            <person name="Laroche J."/>
        </authorList>
    </citation>
    <scope>NUCLEOTIDE SEQUENCE [LARGE SCALE GENOMIC DNA]</scope>
    <source>
        <strain evidence="3 4">CCMP1005</strain>
    </source>
</reference>
<accession>K0RX08</accession>
<feature type="non-terminal residue" evidence="3">
    <location>
        <position position="1"/>
    </location>
</feature>
<feature type="coiled-coil region" evidence="1">
    <location>
        <begin position="40"/>
        <end position="94"/>
    </location>
</feature>
<dbReference type="AlphaFoldDB" id="K0RX08"/>
<feature type="compositionally biased region" description="Low complexity" evidence="2">
    <location>
        <begin position="125"/>
        <end position="142"/>
    </location>
</feature>
<evidence type="ECO:0000313" key="3">
    <source>
        <dbReference type="EMBL" id="EJK53396.1"/>
    </source>
</evidence>
<organism evidence="3 4">
    <name type="scientific">Thalassiosira oceanica</name>
    <name type="common">Marine diatom</name>
    <dbReference type="NCBI Taxonomy" id="159749"/>
    <lineage>
        <taxon>Eukaryota</taxon>
        <taxon>Sar</taxon>
        <taxon>Stramenopiles</taxon>
        <taxon>Ochrophyta</taxon>
        <taxon>Bacillariophyta</taxon>
        <taxon>Coscinodiscophyceae</taxon>
        <taxon>Thalassiosirophycidae</taxon>
        <taxon>Thalassiosirales</taxon>
        <taxon>Thalassiosiraceae</taxon>
        <taxon>Thalassiosira</taxon>
    </lineage>
</organism>
<evidence type="ECO:0000313" key="4">
    <source>
        <dbReference type="Proteomes" id="UP000266841"/>
    </source>
</evidence>
<sequence length="310" mass="33794">VRATPASAFDHGMNAAIADAPNAQTIDNFSAASAANAAAHAEAQRTISSQQAQIQGLQQQIQQQNVQPQAHDFLAQQQAAAQQAAAQQAAAQQAAAQQAMMQQQLNFMHHSFQPQQQPFQPPQPFQHQAPTQQPMQPRRQQPSVWTPIPMPSRPAPGVNIDPATGKGSDGRNYRVFHQQLNYCPTCGCSTDDNHLPSQCPRVNKHPNHNNRATRANPMGGTFKGQHKFMFIPSNGQVPRAGGRGGRGNRRNQYGGRGARGRNGRGGYQQQQQYGTGQYGQMNFVAAQSAPGMNQQWNGNNQQWSYASPSM</sequence>